<sequence length="500" mass="58876">IDDLQTSFQSVKGVQCKLSEVAALQSKRLVQMKQNELYNDSVQLSTKLESVNVELIRAKSARLSAIQAQIQSLPKQPNHSAKDPLANQIALLETLKRKLEILEQTQRRLLKNQKSELLQSIDEAAKKQTLLLQKQKLKAVIQVKKQLFQRRFKDFLLRFRVQMLKTNTTCKEKIKQQHAVFLRLKNDTKLARKCFNFQNSLGEFDEQLAKIDSKLAEKEMLIFQLNQLKQAQFKTTYSKVPTGAQQLLQHLQQSVHIKFVTENEKHEMEKFILWYAEEETQIIFTNDRQTEAKNFILDKWADAQPNVQCCLQKFFQKEQIEDKEQSLRFVLLEHIQAQKATADFVYLNQTRIITNTCIFNIQLHEEMKKKLQKDMVNQPEYKTIIKKLGTWSDILKKYQEVAKEFLIKFVEIHNPGTKFDPNNKNHMFSIQNFIISKWDASLSRKLIRDYFQETQDIHDLDQCIRMQNTKKNLYLSEQNTLTQYALLTALFQALEVMKKK</sequence>
<dbReference type="AlphaFoldDB" id="A0A146K2Q7"/>
<protein>
    <submittedName>
        <fullName evidence="2">Uncharacterized protein</fullName>
    </submittedName>
</protein>
<gene>
    <name evidence="2" type="ORF">TPC1_30686</name>
</gene>
<proteinExistence type="predicted"/>
<dbReference type="EMBL" id="GDID01006787">
    <property type="protein sequence ID" value="JAP89819.1"/>
    <property type="molecule type" value="Transcribed_RNA"/>
</dbReference>
<reference evidence="2" key="1">
    <citation type="submission" date="2015-07" db="EMBL/GenBank/DDBJ databases">
        <title>Adaptation to a free-living lifestyle via gene acquisitions in the diplomonad Trepomonas sp. PC1.</title>
        <authorList>
            <person name="Xu F."/>
            <person name="Jerlstrom-Hultqvist J."/>
            <person name="Kolisko M."/>
            <person name="Simpson A.G.B."/>
            <person name="Roger A.J."/>
            <person name="Svard S.G."/>
            <person name="Andersson J.O."/>
        </authorList>
    </citation>
    <scope>NUCLEOTIDE SEQUENCE</scope>
    <source>
        <strain evidence="2">PC1</strain>
    </source>
</reference>
<evidence type="ECO:0000313" key="2">
    <source>
        <dbReference type="EMBL" id="JAP89819.1"/>
    </source>
</evidence>
<accession>A0A146K2Q7</accession>
<evidence type="ECO:0000256" key="1">
    <source>
        <dbReference type="SAM" id="Coils"/>
    </source>
</evidence>
<name>A0A146K2Q7_9EUKA</name>
<keyword evidence="1" id="KW-0175">Coiled coil</keyword>
<feature type="non-terminal residue" evidence="2">
    <location>
        <position position="1"/>
    </location>
</feature>
<feature type="coiled-coil region" evidence="1">
    <location>
        <begin position="85"/>
        <end position="127"/>
    </location>
</feature>
<organism evidence="2">
    <name type="scientific">Trepomonas sp. PC1</name>
    <dbReference type="NCBI Taxonomy" id="1076344"/>
    <lineage>
        <taxon>Eukaryota</taxon>
        <taxon>Metamonada</taxon>
        <taxon>Diplomonadida</taxon>
        <taxon>Hexamitidae</taxon>
        <taxon>Hexamitinae</taxon>
        <taxon>Trepomonas</taxon>
    </lineage>
</organism>